<dbReference type="FunCoup" id="D8R6C8">
    <property type="interactions" value="2996"/>
</dbReference>
<accession>D8R6C8</accession>
<evidence type="ECO:0000313" key="10">
    <source>
        <dbReference type="Proteomes" id="UP000001514"/>
    </source>
</evidence>
<evidence type="ECO:0000256" key="6">
    <source>
        <dbReference type="ARBA" id="ARBA00022927"/>
    </source>
</evidence>
<dbReference type="Gene3D" id="1.10.220.20">
    <property type="match status" value="1"/>
</dbReference>
<dbReference type="InterPro" id="IPR016024">
    <property type="entry name" value="ARM-type_fold"/>
</dbReference>
<dbReference type="Pfam" id="PF01369">
    <property type="entry name" value="Sec7"/>
    <property type="match status" value="1"/>
</dbReference>
<proteinExistence type="predicted"/>
<dbReference type="InterPro" id="IPR032629">
    <property type="entry name" value="DCB_dom"/>
</dbReference>
<dbReference type="GO" id="GO:0005829">
    <property type="term" value="C:cytosol"/>
    <property type="evidence" value="ECO:0007669"/>
    <property type="project" value="UniProtKB-SubCell"/>
</dbReference>
<dbReference type="SMART" id="SM00222">
    <property type="entry name" value="Sec7"/>
    <property type="match status" value="1"/>
</dbReference>
<dbReference type="SUPFAM" id="SSF48371">
    <property type="entry name" value="ARM repeat"/>
    <property type="match status" value="2"/>
</dbReference>
<dbReference type="InParanoid" id="D8R6C8"/>
<comment type="subcellular location">
    <subcellularLocation>
        <location evidence="2">Cytoplasm</location>
        <location evidence="2">Cytosol</location>
    </subcellularLocation>
    <subcellularLocation>
        <location evidence="1">Membrane</location>
        <topology evidence="1">Peripheral membrane protein</topology>
        <orientation evidence="1">Cytoplasmic side</orientation>
    </subcellularLocation>
</comment>
<dbReference type="GO" id="GO:0032012">
    <property type="term" value="P:regulation of ARF protein signal transduction"/>
    <property type="evidence" value="ECO:0007669"/>
    <property type="project" value="InterPro"/>
</dbReference>
<evidence type="ECO:0000256" key="1">
    <source>
        <dbReference type="ARBA" id="ARBA00004287"/>
    </source>
</evidence>
<dbReference type="EMBL" id="GL377572">
    <property type="protein sequence ID" value="EFJ32651.1"/>
    <property type="molecule type" value="Genomic_DNA"/>
</dbReference>
<keyword evidence="10" id="KW-1185">Reference proteome</keyword>
<keyword evidence="4" id="KW-0963">Cytoplasm</keyword>
<organism evidence="10">
    <name type="scientific">Selaginella moellendorffii</name>
    <name type="common">Spikemoss</name>
    <dbReference type="NCBI Taxonomy" id="88036"/>
    <lineage>
        <taxon>Eukaryota</taxon>
        <taxon>Viridiplantae</taxon>
        <taxon>Streptophyta</taxon>
        <taxon>Embryophyta</taxon>
        <taxon>Tracheophyta</taxon>
        <taxon>Lycopodiopsida</taxon>
        <taxon>Selaginellales</taxon>
        <taxon>Selaginellaceae</taxon>
        <taxon>Selaginella</taxon>
    </lineage>
</organism>
<dbReference type="FunFam" id="1.10.220.20:FF:000002">
    <property type="entry name" value="Brefeldin A-inhibited guanine nucleotide-exchange protein 1"/>
    <property type="match status" value="1"/>
</dbReference>
<dbReference type="PROSITE" id="PS50190">
    <property type="entry name" value="SEC7"/>
    <property type="match status" value="1"/>
</dbReference>
<dbReference type="GO" id="GO:0005802">
    <property type="term" value="C:trans-Golgi network"/>
    <property type="evidence" value="ECO:0000318"/>
    <property type="project" value="GO_Central"/>
</dbReference>
<dbReference type="STRING" id="88036.D8R6C8"/>
<evidence type="ECO:0000256" key="4">
    <source>
        <dbReference type="ARBA" id="ARBA00022490"/>
    </source>
</evidence>
<dbReference type="InterPro" id="IPR035999">
    <property type="entry name" value="Sec7_dom_sf"/>
</dbReference>
<dbReference type="eggNOG" id="KOG0929">
    <property type="taxonomic scope" value="Eukaryota"/>
</dbReference>
<dbReference type="OMA" id="MMDNLFL"/>
<name>D8R6C8_SELML</name>
<evidence type="ECO:0000256" key="5">
    <source>
        <dbReference type="ARBA" id="ARBA00022658"/>
    </source>
</evidence>
<dbReference type="GO" id="GO:0016020">
    <property type="term" value="C:membrane"/>
    <property type="evidence" value="ECO:0007669"/>
    <property type="project" value="UniProtKB-SubCell"/>
</dbReference>
<dbReference type="Pfam" id="PF16213">
    <property type="entry name" value="DCB"/>
    <property type="match status" value="1"/>
</dbReference>
<dbReference type="PANTHER" id="PTHR10663">
    <property type="entry name" value="GUANYL-NUCLEOTIDE EXCHANGE FACTOR"/>
    <property type="match status" value="1"/>
</dbReference>
<feature type="domain" description="SEC7" evidence="8">
    <location>
        <begin position="489"/>
        <end position="676"/>
    </location>
</feature>
<evidence type="ECO:0000256" key="2">
    <source>
        <dbReference type="ARBA" id="ARBA00004514"/>
    </source>
</evidence>
<evidence type="ECO:0000259" key="8">
    <source>
        <dbReference type="PROSITE" id="PS50190"/>
    </source>
</evidence>
<sequence>MADAAGAFVTRAFERLAKESQGKKYTALQNALKEYLGHPTAASSVTSPKRRTSSQVAAATMAEAGGTLEVSEADLILLPLRLAIETKQPKLVETALDCLHKLISFGHLEGEAGAEGGKNGAMLTEVLNKVCSCIDNSATDSTVLQVIKVLLTAVASSKFQVHGECLLSSIRTCYSIVLNRYLMESENGVRVLVYVLDLHTHYKQPAEHVLSQQKNNPDASVSVEELQHLAGDADIKGLEAALDKAILSEGGAVSNEGIDLNSLNVGQREALMVFRTLCKMSMKDGADDMVTRTKILSLELIQQGLLESVSPSFTVNFAFIDSIKAYLSYALLRACVSSNTTIFQNSCGIFMVLLLRFRESLKAEVGVFFSLIVLRPLDSVDTPLQQRLSVLKMLERVCTDSQTLADTFVNYDCDLEATNLFERMVSSLSKMAQGTVSADPALAQNTALKGSSLQSLVHWTKSHDDAKKRYLSDHQSGKEGLHASTQAADIKKAKAQKSTMEAAIAEFNRNAAKGIEYLVTNKLVQRDPGAIAQFLKTMSGLDKTMIGDYLGQHEEFQVSVMHAYVDSSQLQNMKFDQAIREFLRSFRLPGEAQKIDHIMEKFAERYCRCNPGLFKSADTAYVLAYAVIMLNTDAHNPMVWPKMSKDDFVRLNTESDAEEHPPVDLLQELYGSIVKEEIKMKDADSTKKDNAEEKGRLVSVLNLGVSKKKTAAEAKRESEEIIRRTQALFKRADTKKGTFHKATHGELARPMLEAVGWPLLAAFSVTMEDNENKPRVQPCMEGFRSGIHLTKLLGMDTLRYAFLTSLIRFTFLHAPKDMRMKNVEALKTLLGIAETEPNCLQDTWNAVLECVSRLEHITSSPSILPTLMHGANQISRDALAQALIDLTGKPTEQVFVNSVKLPSDVVVEFFTALCGVSVEEMKQVPPRVYSLQKLVEISYYNMARIRMVWAKIWSVLSQHFVAAGSHHDEKIAMYAIDSLRQLGMKYFERKELANFSFQNDILKPFVVLMRTNKSTVVRGLIVDCIVQIIKSKVGSIKSGWKSVFMVFTTAAYDDTEAIADLAFENVEQVVLENFDQVAGDCFMDCVNCLMAFANNKTSSRISLKAIALLRICEDRLAEGRLPGINSKAVETVGKGADVDVSEYYWFPMLAGLSDLTSDPRIEVRNCALEVLFDLLKERGHQFSTSFWDSVFHRVLFPIFDYVRHAGKDGDRQASAEQWLRETCIHSLQLLCDLFSSFYKV</sequence>
<dbReference type="InterPro" id="IPR032691">
    <property type="entry name" value="Mon2/Sec7/BIG1-like_HUS"/>
</dbReference>
<evidence type="ECO:0000256" key="7">
    <source>
        <dbReference type="ARBA" id="ARBA00023136"/>
    </source>
</evidence>
<dbReference type="Proteomes" id="UP000001514">
    <property type="component" value="Unassembled WGS sequence"/>
</dbReference>
<dbReference type="Pfam" id="PF12783">
    <property type="entry name" value="Sec7-like_HUS"/>
    <property type="match status" value="1"/>
</dbReference>
<evidence type="ECO:0000313" key="9">
    <source>
        <dbReference type="EMBL" id="EFJ32651.1"/>
    </source>
</evidence>
<dbReference type="GO" id="GO:0015031">
    <property type="term" value="P:protein transport"/>
    <property type="evidence" value="ECO:0007669"/>
    <property type="project" value="UniProtKB-KW"/>
</dbReference>
<dbReference type="InterPro" id="IPR000904">
    <property type="entry name" value="Sec7_dom"/>
</dbReference>
<dbReference type="Gramene" id="EFJ32651">
    <property type="protein sequence ID" value="EFJ32651"/>
    <property type="gene ID" value="SELMODRAFT_85621"/>
</dbReference>
<gene>
    <name evidence="9" type="ORF">SELMODRAFT_85621</name>
</gene>
<dbReference type="SUPFAM" id="SSF48425">
    <property type="entry name" value="Sec7 domain"/>
    <property type="match status" value="1"/>
</dbReference>
<keyword evidence="7" id="KW-0472">Membrane</keyword>
<dbReference type="KEGG" id="smo:SELMODRAFT_85621"/>
<dbReference type="PANTHER" id="PTHR10663:SF312">
    <property type="entry name" value="BREFELDIN A-INHIBITED GUANINE NUCLEOTIDE-EXCHANGE PROTEIN 5"/>
    <property type="match status" value="1"/>
</dbReference>
<keyword evidence="6" id="KW-0653">Protein transport</keyword>
<dbReference type="HOGENOM" id="CLU_000691_1_0_1"/>
<dbReference type="CDD" id="cd00171">
    <property type="entry name" value="Sec7"/>
    <property type="match status" value="1"/>
</dbReference>
<keyword evidence="3" id="KW-0813">Transport</keyword>
<reference evidence="9 10" key="1">
    <citation type="journal article" date="2011" name="Science">
        <title>The Selaginella genome identifies genetic changes associated with the evolution of vascular plants.</title>
        <authorList>
            <person name="Banks J.A."/>
            <person name="Nishiyama T."/>
            <person name="Hasebe M."/>
            <person name="Bowman J.L."/>
            <person name="Gribskov M."/>
            <person name="dePamphilis C."/>
            <person name="Albert V.A."/>
            <person name="Aono N."/>
            <person name="Aoyama T."/>
            <person name="Ambrose B.A."/>
            <person name="Ashton N.W."/>
            <person name="Axtell M.J."/>
            <person name="Barker E."/>
            <person name="Barker M.S."/>
            <person name="Bennetzen J.L."/>
            <person name="Bonawitz N.D."/>
            <person name="Chapple C."/>
            <person name="Cheng C."/>
            <person name="Correa L.G."/>
            <person name="Dacre M."/>
            <person name="DeBarry J."/>
            <person name="Dreyer I."/>
            <person name="Elias M."/>
            <person name="Engstrom E.M."/>
            <person name="Estelle M."/>
            <person name="Feng L."/>
            <person name="Finet C."/>
            <person name="Floyd S.K."/>
            <person name="Frommer W.B."/>
            <person name="Fujita T."/>
            <person name="Gramzow L."/>
            <person name="Gutensohn M."/>
            <person name="Harholt J."/>
            <person name="Hattori M."/>
            <person name="Heyl A."/>
            <person name="Hirai T."/>
            <person name="Hiwatashi Y."/>
            <person name="Ishikawa M."/>
            <person name="Iwata M."/>
            <person name="Karol K.G."/>
            <person name="Koehler B."/>
            <person name="Kolukisaoglu U."/>
            <person name="Kubo M."/>
            <person name="Kurata T."/>
            <person name="Lalonde S."/>
            <person name="Li K."/>
            <person name="Li Y."/>
            <person name="Litt A."/>
            <person name="Lyons E."/>
            <person name="Manning G."/>
            <person name="Maruyama T."/>
            <person name="Michael T.P."/>
            <person name="Mikami K."/>
            <person name="Miyazaki S."/>
            <person name="Morinaga S."/>
            <person name="Murata T."/>
            <person name="Mueller-Roeber B."/>
            <person name="Nelson D.R."/>
            <person name="Obara M."/>
            <person name="Oguri Y."/>
            <person name="Olmstead R.G."/>
            <person name="Onodera N."/>
            <person name="Petersen B.L."/>
            <person name="Pils B."/>
            <person name="Prigge M."/>
            <person name="Rensing S.A."/>
            <person name="Riano-Pachon D.M."/>
            <person name="Roberts A.W."/>
            <person name="Sato Y."/>
            <person name="Scheller H.V."/>
            <person name="Schulz B."/>
            <person name="Schulz C."/>
            <person name="Shakirov E.V."/>
            <person name="Shibagaki N."/>
            <person name="Shinohara N."/>
            <person name="Shippen D.E."/>
            <person name="Soerensen I."/>
            <person name="Sotooka R."/>
            <person name="Sugimoto N."/>
            <person name="Sugita M."/>
            <person name="Sumikawa N."/>
            <person name="Tanurdzic M."/>
            <person name="Theissen G."/>
            <person name="Ulvskov P."/>
            <person name="Wakazuki S."/>
            <person name="Weng J.K."/>
            <person name="Willats W.W."/>
            <person name="Wipf D."/>
            <person name="Wolf P.G."/>
            <person name="Yang L."/>
            <person name="Zimmer A.D."/>
            <person name="Zhu Q."/>
            <person name="Mitros T."/>
            <person name="Hellsten U."/>
            <person name="Loque D."/>
            <person name="Otillar R."/>
            <person name="Salamov A."/>
            <person name="Schmutz J."/>
            <person name="Shapiro H."/>
            <person name="Lindquist E."/>
            <person name="Lucas S."/>
            <person name="Rokhsar D."/>
            <person name="Grigoriev I.V."/>
        </authorList>
    </citation>
    <scope>NUCLEOTIDE SEQUENCE [LARGE SCALE GENOMIC DNA]</scope>
</reference>
<protein>
    <recommendedName>
        <fullName evidence="8">SEC7 domain-containing protein</fullName>
    </recommendedName>
</protein>
<dbReference type="AlphaFoldDB" id="D8R6C8"/>
<keyword evidence="5" id="KW-0344">Guanine-nucleotide releasing factor</keyword>
<dbReference type="FunFam" id="1.10.1000.11:FF:000002">
    <property type="entry name" value="Cytohesin 1"/>
    <property type="match status" value="1"/>
</dbReference>
<evidence type="ECO:0000256" key="3">
    <source>
        <dbReference type="ARBA" id="ARBA00022448"/>
    </source>
</evidence>
<dbReference type="Gene3D" id="1.10.1000.11">
    <property type="entry name" value="Arf Nucleotide-binding Site Opener,domain 2"/>
    <property type="match status" value="1"/>
</dbReference>
<dbReference type="Pfam" id="PF09324">
    <property type="entry name" value="Sec7-like_HDS"/>
    <property type="match status" value="1"/>
</dbReference>
<dbReference type="InterPro" id="IPR023394">
    <property type="entry name" value="Sec7_C_sf"/>
</dbReference>
<dbReference type="InterPro" id="IPR015403">
    <property type="entry name" value="Mon2/Sec7/BIG1-like_HDS"/>
</dbReference>
<dbReference type="GO" id="GO:0005085">
    <property type="term" value="F:guanyl-nucleotide exchange factor activity"/>
    <property type="evidence" value="ECO:0000318"/>
    <property type="project" value="GO_Central"/>
</dbReference>